<organism evidence="2 3">
    <name type="scientific">Rhamnella rubrinervis</name>
    <dbReference type="NCBI Taxonomy" id="2594499"/>
    <lineage>
        <taxon>Eukaryota</taxon>
        <taxon>Viridiplantae</taxon>
        <taxon>Streptophyta</taxon>
        <taxon>Embryophyta</taxon>
        <taxon>Tracheophyta</taxon>
        <taxon>Spermatophyta</taxon>
        <taxon>Magnoliopsida</taxon>
        <taxon>eudicotyledons</taxon>
        <taxon>Gunneridae</taxon>
        <taxon>Pentapetalae</taxon>
        <taxon>rosids</taxon>
        <taxon>fabids</taxon>
        <taxon>Rosales</taxon>
        <taxon>Rhamnaceae</taxon>
        <taxon>rhamnoid group</taxon>
        <taxon>Rhamneae</taxon>
        <taxon>Rhamnella</taxon>
    </lineage>
</organism>
<accession>A0A8K0H320</accession>
<name>A0A8K0H320_9ROSA</name>
<feature type="transmembrane region" description="Helical" evidence="1">
    <location>
        <begin position="54"/>
        <end position="72"/>
    </location>
</feature>
<dbReference type="Proteomes" id="UP000796880">
    <property type="component" value="Unassembled WGS sequence"/>
</dbReference>
<feature type="transmembrane region" description="Helical" evidence="1">
    <location>
        <begin position="141"/>
        <end position="163"/>
    </location>
</feature>
<dbReference type="PANTHER" id="PTHR33133:SF19">
    <property type="entry name" value="BINDING-PROTEIN-DEPENDENT TRANSPORT SYSTEMS INNER MEMBRANE COMPONENT"/>
    <property type="match status" value="1"/>
</dbReference>
<gene>
    <name evidence="2" type="ORF">FNV43_RR14499</name>
</gene>
<proteinExistence type="predicted"/>
<dbReference type="PANTHER" id="PTHR33133">
    <property type="entry name" value="OS08G0107100 PROTEIN-RELATED"/>
    <property type="match status" value="1"/>
</dbReference>
<dbReference type="OrthoDB" id="687732at2759"/>
<evidence type="ECO:0000313" key="2">
    <source>
        <dbReference type="EMBL" id="KAF3444806.1"/>
    </source>
</evidence>
<keyword evidence="1" id="KW-0812">Transmembrane</keyword>
<comment type="caution">
    <text evidence="2">The sequence shown here is derived from an EMBL/GenBank/DDBJ whole genome shotgun (WGS) entry which is preliminary data.</text>
</comment>
<dbReference type="AlphaFoldDB" id="A0A8K0H320"/>
<feature type="transmembrane region" description="Helical" evidence="1">
    <location>
        <begin position="230"/>
        <end position="251"/>
    </location>
</feature>
<evidence type="ECO:0000256" key="1">
    <source>
        <dbReference type="SAM" id="Phobius"/>
    </source>
</evidence>
<keyword evidence="3" id="KW-1185">Reference proteome</keyword>
<feature type="transmembrane region" description="Helical" evidence="1">
    <location>
        <begin position="12"/>
        <end position="34"/>
    </location>
</feature>
<feature type="transmembrane region" description="Helical" evidence="1">
    <location>
        <begin position="109"/>
        <end position="135"/>
    </location>
</feature>
<dbReference type="EMBL" id="VOIH02000006">
    <property type="protein sequence ID" value="KAF3444806.1"/>
    <property type="molecule type" value="Genomic_DNA"/>
</dbReference>
<reference evidence="2" key="1">
    <citation type="submission" date="2020-03" db="EMBL/GenBank/DDBJ databases">
        <title>A high-quality chromosome-level genome assembly of a woody plant with both climbing and erect habits, Rhamnella rubrinervis.</title>
        <authorList>
            <person name="Lu Z."/>
            <person name="Yang Y."/>
            <person name="Zhu X."/>
            <person name="Sun Y."/>
        </authorList>
    </citation>
    <scope>NUCLEOTIDE SEQUENCE</scope>
    <source>
        <strain evidence="2">BYM</strain>
        <tissue evidence="2">Leaf</tissue>
    </source>
</reference>
<keyword evidence="1" id="KW-1133">Transmembrane helix</keyword>
<keyword evidence="1" id="KW-0472">Membrane</keyword>
<protein>
    <submittedName>
        <fullName evidence="2">Uncharacterized protein</fullName>
    </submittedName>
</protein>
<sequence length="269" mass="29971">MMRKSIFVFLKYFHYFSTIPVLLLLPFSASILITKSFPTSSKFGLFLTNSFSDSILITPLALSLFLIAKAYVIQALNHHHHHHGPSLPPFSSCLPLYKPLLQTHLCNMVLIRITTSMVFAIFVLITASGFLHGLLQLVTRIVLYAFVTNIVVLCNLGLVVAGVENCTGYRAIYKAYLVRRSGRNSAALFLLAIPTQLGLASIETLFWYRLVRAYDQLGGRLSSGLALEGLLIAYLYSIVIVLDTIACWCFSKAALQIVHTKCLQVLVLR</sequence>
<evidence type="ECO:0000313" key="3">
    <source>
        <dbReference type="Proteomes" id="UP000796880"/>
    </source>
</evidence>
<feature type="transmembrane region" description="Helical" evidence="1">
    <location>
        <begin position="184"/>
        <end position="210"/>
    </location>
</feature>